<dbReference type="InterPro" id="IPR013656">
    <property type="entry name" value="PAS_4"/>
</dbReference>
<dbReference type="NCBIfam" id="TIGR00229">
    <property type="entry name" value="sensory_box"/>
    <property type="match status" value="1"/>
</dbReference>
<dbReference type="InterPro" id="IPR035919">
    <property type="entry name" value="EAL_sf"/>
</dbReference>
<reference evidence="5 6" key="1">
    <citation type="submission" date="2016-11" db="EMBL/GenBank/DDBJ databases">
        <authorList>
            <person name="Jaros S."/>
            <person name="Januszkiewicz K."/>
            <person name="Wedrychowicz H."/>
        </authorList>
    </citation>
    <scope>NUCLEOTIDE SEQUENCE [LARGE SCALE GENOMIC DNA]</scope>
    <source>
        <strain evidence="5 6">DSM 17137</strain>
    </source>
</reference>
<feature type="transmembrane region" description="Helical" evidence="1">
    <location>
        <begin position="185"/>
        <end position="206"/>
    </location>
</feature>
<dbReference type="NCBIfam" id="TIGR00254">
    <property type="entry name" value="GGDEF"/>
    <property type="match status" value="1"/>
</dbReference>
<dbReference type="InterPro" id="IPR043128">
    <property type="entry name" value="Rev_trsase/Diguanyl_cyclase"/>
</dbReference>
<dbReference type="PANTHER" id="PTHR44757">
    <property type="entry name" value="DIGUANYLATE CYCLASE DGCP"/>
    <property type="match status" value="1"/>
</dbReference>
<dbReference type="EMBL" id="FQVC01000003">
    <property type="protein sequence ID" value="SHE83501.1"/>
    <property type="molecule type" value="Genomic_DNA"/>
</dbReference>
<dbReference type="RefSeq" id="WP_052950566.1">
    <property type="nucleotide sequence ID" value="NZ_FQVC01000003.1"/>
</dbReference>
<dbReference type="PROSITE" id="PS50883">
    <property type="entry name" value="EAL"/>
    <property type="match status" value="1"/>
</dbReference>
<organism evidence="5 6">
    <name type="scientific">Devosia limi DSM 17137</name>
    <dbReference type="NCBI Taxonomy" id="1121477"/>
    <lineage>
        <taxon>Bacteria</taxon>
        <taxon>Pseudomonadati</taxon>
        <taxon>Pseudomonadota</taxon>
        <taxon>Alphaproteobacteria</taxon>
        <taxon>Hyphomicrobiales</taxon>
        <taxon>Devosiaceae</taxon>
        <taxon>Devosia</taxon>
    </lineage>
</organism>
<evidence type="ECO:0000259" key="3">
    <source>
        <dbReference type="PROSITE" id="PS50883"/>
    </source>
</evidence>
<feature type="domain" description="PAC" evidence="2">
    <location>
        <begin position="303"/>
        <end position="356"/>
    </location>
</feature>
<dbReference type="InterPro" id="IPR035965">
    <property type="entry name" value="PAS-like_dom_sf"/>
</dbReference>
<dbReference type="InterPro" id="IPR000700">
    <property type="entry name" value="PAS-assoc_C"/>
</dbReference>
<feature type="domain" description="GGDEF" evidence="4">
    <location>
        <begin position="388"/>
        <end position="521"/>
    </location>
</feature>
<protein>
    <submittedName>
        <fullName evidence="5">PAS domain S-box-containing protein/diguanylate cyclase (GGDEF) domain-containing protein</fullName>
    </submittedName>
</protein>
<dbReference type="Gene3D" id="3.30.450.20">
    <property type="entry name" value="PAS domain"/>
    <property type="match status" value="1"/>
</dbReference>
<dbReference type="InterPro" id="IPR029787">
    <property type="entry name" value="Nucleotide_cyclase"/>
</dbReference>
<dbReference type="Pfam" id="PF00990">
    <property type="entry name" value="GGDEF"/>
    <property type="match status" value="1"/>
</dbReference>
<dbReference type="Gene3D" id="3.20.20.450">
    <property type="entry name" value="EAL domain"/>
    <property type="match status" value="1"/>
</dbReference>
<feature type="transmembrane region" description="Helical" evidence="1">
    <location>
        <begin position="41"/>
        <end position="66"/>
    </location>
</feature>
<dbReference type="Pfam" id="PF00563">
    <property type="entry name" value="EAL"/>
    <property type="match status" value="1"/>
</dbReference>
<accession>A0A1M4WQC6</accession>
<dbReference type="Gene3D" id="3.30.70.270">
    <property type="match status" value="1"/>
</dbReference>
<evidence type="ECO:0000256" key="1">
    <source>
        <dbReference type="SAM" id="Phobius"/>
    </source>
</evidence>
<dbReference type="PANTHER" id="PTHR44757:SF2">
    <property type="entry name" value="BIOFILM ARCHITECTURE MAINTENANCE PROTEIN MBAA"/>
    <property type="match status" value="1"/>
</dbReference>
<sequence length="800" mass="86885">MNRILAILVGWAQAVDRRIDDGIGAGGLAPHVRKALMRQQLASIAQMTPALFVSGLVVTLCFALLTWGQKELAPTVLCGLLINALYLYGVQRTRRPAPQSDNRIVAAAVWTMVSCMVQGALWGIMLNILPVDGSLAIQSAAIVGVGGLLCITMTAVVNYPQAMLAFAGPLVVGAMLSLAEVTGEAASWIQVPMILGVAIGMFIVSLRHAAEFVAHRASETQVAEKREIIALLLREFEQTTSDWIWGFDEQGRINRISAGFNTATGVSEAALTGAGFVHFLRALTVPDDPLMAHLEADIAARQSFRDIELRVIADGRECWWTLTGKPAFDESGWYLGYIGTGSDVTERRTAERRITILAHHDPLTGLLNRTKFVDQLSQCVGRLERYGAPFTLLVLNLDQFRQVNERHGHQAGDRLLEHVARRIEGSVRATDLAARIGGDEFAVILPGVGVAESVAMIAERLIAAINQPFVVDGQALQIGTSIGIALAPMDGQRPDLIQRNADIALARAKADGRSGYRFFESGLDMLATERRQQEAQLRDAIDQGELVLHYQPLVSAVDGEPTGFEALLRWNHKTRGLVCPADFIPLAEQSGLIVEIGDWSIAQACLAAADWPAHLSVAVNLSSRHFRRSDIAMVIKRALSISGIAPERLEIEVTEGLLMENSDGVAEKLAEIHALGVTIALDDFGSGYASLGYLLRYPIGKIKIDRSFVAASNVDAVARDTLKAIALMGKTLKLKITAEGVETREQAELLSDMAYHQLQGFYFARPIEPVDLPHYLLTHVLARTHAAKAEVEETLAALRA</sequence>
<feature type="transmembrane region" description="Helical" evidence="1">
    <location>
        <begin position="135"/>
        <end position="155"/>
    </location>
</feature>
<proteinExistence type="predicted"/>
<feature type="domain" description="EAL" evidence="3">
    <location>
        <begin position="530"/>
        <end position="780"/>
    </location>
</feature>
<dbReference type="InterPro" id="IPR052155">
    <property type="entry name" value="Biofilm_reg_signaling"/>
</dbReference>
<feature type="transmembrane region" description="Helical" evidence="1">
    <location>
        <begin position="102"/>
        <end position="129"/>
    </location>
</feature>
<evidence type="ECO:0000259" key="2">
    <source>
        <dbReference type="PROSITE" id="PS50113"/>
    </source>
</evidence>
<evidence type="ECO:0000313" key="5">
    <source>
        <dbReference type="EMBL" id="SHE83501.1"/>
    </source>
</evidence>
<dbReference type="SMART" id="SM00267">
    <property type="entry name" value="GGDEF"/>
    <property type="match status" value="1"/>
</dbReference>
<dbReference type="AlphaFoldDB" id="A0A1M4WQC6"/>
<dbReference type="SMART" id="SM00052">
    <property type="entry name" value="EAL"/>
    <property type="match status" value="1"/>
</dbReference>
<dbReference type="SUPFAM" id="SSF55785">
    <property type="entry name" value="PYP-like sensor domain (PAS domain)"/>
    <property type="match status" value="1"/>
</dbReference>
<feature type="transmembrane region" description="Helical" evidence="1">
    <location>
        <begin position="162"/>
        <end position="179"/>
    </location>
</feature>
<dbReference type="CDD" id="cd00130">
    <property type="entry name" value="PAS"/>
    <property type="match status" value="1"/>
</dbReference>
<dbReference type="InterPro" id="IPR000014">
    <property type="entry name" value="PAS"/>
</dbReference>
<feature type="transmembrane region" description="Helical" evidence="1">
    <location>
        <begin position="72"/>
        <end position="90"/>
    </location>
</feature>
<dbReference type="SUPFAM" id="SSF55073">
    <property type="entry name" value="Nucleotide cyclase"/>
    <property type="match status" value="1"/>
</dbReference>
<keyword evidence="1" id="KW-0472">Membrane</keyword>
<dbReference type="Proteomes" id="UP000184533">
    <property type="component" value="Unassembled WGS sequence"/>
</dbReference>
<keyword evidence="1" id="KW-1133">Transmembrane helix</keyword>
<gene>
    <name evidence="5" type="ORF">SAMN02745223_01173</name>
</gene>
<dbReference type="CDD" id="cd01948">
    <property type="entry name" value="EAL"/>
    <property type="match status" value="1"/>
</dbReference>
<evidence type="ECO:0000259" key="4">
    <source>
        <dbReference type="PROSITE" id="PS50887"/>
    </source>
</evidence>
<dbReference type="SUPFAM" id="SSF141868">
    <property type="entry name" value="EAL domain-like"/>
    <property type="match status" value="1"/>
</dbReference>
<name>A0A1M4WQC6_9HYPH</name>
<dbReference type="CDD" id="cd01949">
    <property type="entry name" value="GGDEF"/>
    <property type="match status" value="1"/>
</dbReference>
<dbReference type="Pfam" id="PF08448">
    <property type="entry name" value="PAS_4"/>
    <property type="match status" value="1"/>
</dbReference>
<dbReference type="InterPro" id="IPR001633">
    <property type="entry name" value="EAL_dom"/>
</dbReference>
<dbReference type="PROSITE" id="PS50887">
    <property type="entry name" value="GGDEF"/>
    <property type="match status" value="1"/>
</dbReference>
<dbReference type="PROSITE" id="PS50113">
    <property type="entry name" value="PAC"/>
    <property type="match status" value="1"/>
</dbReference>
<dbReference type="InterPro" id="IPR000160">
    <property type="entry name" value="GGDEF_dom"/>
</dbReference>
<keyword evidence="1" id="KW-0812">Transmembrane</keyword>
<evidence type="ECO:0000313" key="6">
    <source>
        <dbReference type="Proteomes" id="UP000184533"/>
    </source>
</evidence>
<dbReference type="OrthoDB" id="9814202at2"/>